<proteinExistence type="predicted"/>
<accession>F0WW83</accession>
<evidence type="ECO:0000313" key="1">
    <source>
        <dbReference type="EMBL" id="CCA25703.1"/>
    </source>
</evidence>
<protein>
    <submittedName>
        <fullName evidence="1">AlNc14C315G10525 protein</fullName>
    </submittedName>
</protein>
<organism evidence="1">
    <name type="scientific">Albugo laibachii Nc14</name>
    <dbReference type="NCBI Taxonomy" id="890382"/>
    <lineage>
        <taxon>Eukaryota</taxon>
        <taxon>Sar</taxon>
        <taxon>Stramenopiles</taxon>
        <taxon>Oomycota</taxon>
        <taxon>Peronosporomycetes</taxon>
        <taxon>Albuginales</taxon>
        <taxon>Albuginaceae</taxon>
        <taxon>Albugo</taxon>
    </lineage>
</organism>
<gene>
    <name evidence="1" type="primary">AlNc14C315G10525</name>
    <name evidence="1" type="ORF">ALNC14_118470</name>
</gene>
<dbReference type="EMBL" id="FR824360">
    <property type="protein sequence ID" value="CCA25703.1"/>
    <property type="molecule type" value="Genomic_DNA"/>
</dbReference>
<name>F0WW83_9STRA</name>
<sequence>MWPMYDNIAFVRFRHATSKQAECVDCLMEHSEIFLLHTTSTNFEGYAWMRQAPSAILKLCLGKVCESLAYDGQQTQIRRSSRLLQLTKRIIPSDKRRYRSDNLRKSSLYSTD</sequence>
<dbReference type="HOGENOM" id="CLU_2150582_0_0_1"/>
<reference evidence="1" key="2">
    <citation type="submission" date="2011-02" db="EMBL/GenBank/DDBJ databases">
        <authorList>
            <person name="MacLean D."/>
        </authorList>
    </citation>
    <scope>NUCLEOTIDE SEQUENCE</scope>
</reference>
<dbReference type="AlphaFoldDB" id="F0WW83"/>
<reference evidence="1" key="1">
    <citation type="journal article" date="2011" name="PLoS Biol.">
        <title>Gene gain and loss during evolution of obligate parasitism in the white rust pathogen of Arabidopsis thaliana.</title>
        <authorList>
            <person name="Kemen E."/>
            <person name="Gardiner A."/>
            <person name="Schultz-Larsen T."/>
            <person name="Kemen A.C."/>
            <person name="Balmuth A.L."/>
            <person name="Robert-Seilaniantz A."/>
            <person name="Bailey K."/>
            <person name="Holub E."/>
            <person name="Studholme D.J."/>
            <person name="Maclean D."/>
            <person name="Jones J.D."/>
        </authorList>
    </citation>
    <scope>NUCLEOTIDE SEQUENCE</scope>
</reference>